<dbReference type="Pfam" id="PF00712">
    <property type="entry name" value="DNA_pol3_beta"/>
    <property type="match status" value="1"/>
</dbReference>
<keyword evidence="15" id="KW-1185">Reference proteome</keyword>
<feature type="domain" description="DNA polymerase III beta sliding clamp central" evidence="12">
    <location>
        <begin position="130"/>
        <end position="240"/>
    </location>
</feature>
<dbReference type="NCBIfam" id="TIGR00663">
    <property type="entry name" value="dnan"/>
    <property type="match status" value="1"/>
</dbReference>
<dbReference type="Proteomes" id="UP000611629">
    <property type="component" value="Unassembled WGS sequence"/>
</dbReference>
<comment type="similarity">
    <text evidence="2 10">Belongs to the beta sliding clamp family.</text>
</comment>
<accession>A0A974BLT5</accession>
<evidence type="ECO:0000313" key="15">
    <source>
        <dbReference type="Proteomes" id="UP000611629"/>
    </source>
</evidence>
<dbReference type="SMART" id="SM00480">
    <property type="entry name" value="POL3Bc"/>
    <property type="match status" value="1"/>
</dbReference>
<evidence type="ECO:0000256" key="2">
    <source>
        <dbReference type="ARBA" id="ARBA00010752"/>
    </source>
</evidence>
<keyword evidence="4 10" id="KW-0963">Cytoplasm</keyword>
<evidence type="ECO:0000256" key="8">
    <source>
        <dbReference type="ARBA" id="ARBA00022932"/>
    </source>
</evidence>
<dbReference type="Gene3D" id="3.10.150.10">
    <property type="entry name" value="DNA Polymerase III, subunit A, domain 2"/>
    <property type="match status" value="1"/>
</dbReference>
<keyword evidence="8 10" id="KW-0239">DNA-directed DNA polymerase</keyword>
<dbReference type="GO" id="GO:0006271">
    <property type="term" value="P:DNA strand elongation involved in DNA replication"/>
    <property type="evidence" value="ECO:0007669"/>
    <property type="project" value="TreeGrafter"/>
</dbReference>
<dbReference type="InterPro" id="IPR022635">
    <property type="entry name" value="DNA_polIII_beta_C"/>
</dbReference>
<feature type="domain" description="DNA polymerase III beta sliding clamp C-terminal" evidence="13">
    <location>
        <begin position="249"/>
        <end position="355"/>
    </location>
</feature>
<dbReference type="Pfam" id="PF02767">
    <property type="entry name" value="DNA_pol3_beta_2"/>
    <property type="match status" value="1"/>
</dbReference>
<dbReference type="PANTHER" id="PTHR30478">
    <property type="entry name" value="DNA POLYMERASE III SUBUNIT BETA"/>
    <property type="match status" value="1"/>
</dbReference>
<evidence type="ECO:0000256" key="9">
    <source>
        <dbReference type="ARBA" id="ARBA00023125"/>
    </source>
</evidence>
<dbReference type="InterPro" id="IPR001001">
    <property type="entry name" value="DNA_polIII_beta"/>
</dbReference>
<proteinExistence type="inferred from homology"/>
<evidence type="ECO:0000256" key="5">
    <source>
        <dbReference type="ARBA" id="ARBA00022679"/>
    </source>
</evidence>
<keyword evidence="6 10" id="KW-0548">Nucleotidyltransferase</keyword>
<evidence type="ECO:0000256" key="1">
    <source>
        <dbReference type="ARBA" id="ARBA00004496"/>
    </source>
</evidence>
<evidence type="ECO:0000259" key="11">
    <source>
        <dbReference type="Pfam" id="PF00712"/>
    </source>
</evidence>
<evidence type="ECO:0000256" key="6">
    <source>
        <dbReference type="ARBA" id="ARBA00022695"/>
    </source>
</evidence>
<dbReference type="GO" id="GO:0003887">
    <property type="term" value="F:DNA-directed DNA polymerase activity"/>
    <property type="evidence" value="ECO:0007669"/>
    <property type="project" value="UniProtKB-UniRule"/>
</dbReference>
<comment type="subunit">
    <text evidence="10">Forms a ring-shaped head-to-tail homodimer around DNA.</text>
</comment>
<evidence type="ECO:0000256" key="10">
    <source>
        <dbReference type="PIRNR" id="PIRNR000804"/>
    </source>
</evidence>
<evidence type="ECO:0000256" key="3">
    <source>
        <dbReference type="ARBA" id="ARBA00021035"/>
    </source>
</evidence>
<name>A0A974BLT5_SEDHY</name>
<dbReference type="GO" id="GO:0009360">
    <property type="term" value="C:DNA polymerase III complex"/>
    <property type="evidence" value="ECO:0007669"/>
    <property type="project" value="InterPro"/>
</dbReference>
<dbReference type="Gene3D" id="3.70.10.10">
    <property type="match status" value="1"/>
</dbReference>
<dbReference type="EMBL" id="JACBNQ010000021">
    <property type="protein sequence ID" value="NYB75447.1"/>
    <property type="molecule type" value="Genomic_DNA"/>
</dbReference>
<evidence type="ECO:0000259" key="12">
    <source>
        <dbReference type="Pfam" id="PF02767"/>
    </source>
</evidence>
<evidence type="ECO:0000259" key="13">
    <source>
        <dbReference type="Pfam" id="PF02768"/>
    </source>
</evidence>
<evidence type="ECO:0000256" key="4">
    <source>
        <dbReference type="ARBA" id="ARBA00022490"/>
    </source>
</evidence>
<keyword evidence="9" id="KW-0238">DNA-binding</keyword>
<feature type="domain" description="DNA polymerase III beta sliding clamp N-terminal" evidence="11">
    <location>
        <begin position="1"/>
        <end position="118"/>
    </location>
</feature>
<comment type="caution">
    <text evidence="14">The sequence shown here is derived from an EMBL/GenBank/DDBJ whole genome shotgun (WGS) entry which is preliminary data.</text>
</comment>
<dbReference type="Pfam" id="PF02768">
    <property type="entry name" value="DNA_pol3_beta_3"/>
    <property type="match status" value="1"/>
</dbReference>
<dbReference type="PIRSF" id="PIRSF000804">
    <property type="entry name" value="DNA_pol_III_b"/>
    <property type="match status" value="1"/>
</dbReference>
<dbReference type="InterPro" id="IPR022637">
    <property type="entry name" value="DNA_polIII_beta_cen"/>
</dbReference>
<dbReference type="GO" id="GO:0005737">
    <property type="term" value="C:cytoplasm"/>
    <property type="evidence" value="ECO:0007669"/>
    <property type="project" value="UniProtKB-SubCell"/>
</dbReference>
<comment type="function">
    <text evidence="10">Confers DNA tethering and processivity to DNA polymerases and other proteins. Acts as a clamp, forming a ring around DNA (a reaction catalyzed by the clamp-loading complex) which diffuses in an ATP-independent manner freely and bidirectionally along dsDNA. Initially characterized for its ability to contact the catalytic subunit of DNA polymerase III (Pol III), a complex, multichain enzyme responsible for most of the replicative synthesis in bacteria; Pol III exhibits 3'-5' exonuclease proofreading activity. The beta chain is required for initiation of replication as well as for processivity of DNA replication.</text>
</comment>
<dbReference type="RefSeq" id="WP_179239149.1">
    <property type="nucleotide sequence ID" value="NZ_JACBNQ010000021.1"/>
</dbReference>
<evidence type="ECO:0000256" key="7">
    <source>
        <dbReference type="ARBA" id="ARBA00022705"/>
    </source>
</evidence>
<sequence>MKIKVNQNDLNKSINIVQKAVSSRTPLPILSGILIEAKDNMLILTATDLELGIKTYSPCEVEEEGSIVVHAKLIGDFVRKLPSNSYVYIETTENNNMEIKCLNSEINILGNSSEEYPNDTFNNQGNSFMIKPDKLRKLIKYTYFATAQDNIKPIFTGCLIEIKNNICTFVALDGYRMAVKKDKIDYDGEVSVIVPSKTLVEILRIIEEDTDNLEVIVSESHVSFKLDNTIIISNLLEGKFIDYEGIIKDNYVTVASVETSDIRDSIERASLLAKDDKNNLVILDIKENNMQINSASEFGNVEENVPIDKNGEDIKIGFNSKYLLDFLKVIESERVSLNLIGKNNPCFMKEINEEKEGQEENDFIYMVLPVRIS</sequence>
<organism evidence="14 15">
    <name type="scientific">Sedimentibacter hydroxybenzoicus DSM 7310</name>
    <dbReference type="NCBI Taxonomy" id="1123245"/>
    <lineage>
        <taxon>Bacteria</taxon>
        <taxon>Bacillati</taxon>
        <taxon>Bacillota</taxon>
        <taxon>Tissierellia</taxon>
        <taxon>Sedimentibacter</taxon>
    </lineage>
</organism>
<dbReference type="PANTHER" id="PTHR30478:SF0">
    <property type="entry name" value="BETA SLIDING CLAMP"/>
    <property type="match status" value="1"/>
</dbReference>
<dbReference type="CDD" id="cd00140">
    <property type="entry name" value="beta_clamp"/>
    <property type="match status" value="1"/>
</dbReference>
<dbReference type="InterPro" id="IPR046938">
    <property type="entry name" value="DNA_clamp_sf"/>
</dbReference>
<keyword evidence="7 10" id="KW-0235">DNA replication</keyword>
<reference evidence="14" key="1">
    <citation type="submission" date="2020-07" db="EMBL/GenBank/DDBJ databases">
        <title>Genomic analysis of a strain of Sedimentibacter Hydroxybenzoicus DSM7310.</title>
        <authorList>
            <person name="Ma S."/>
        </authorList>
    </citation>
    <scope>NUCLEOTIDE SEQUENCE</scope>
    <source>
        <strain evidence="14">DSM 7310</strain>
    </source>
</reference>
<dbReference type="GO" id="GO:0003677">
    <property type="term" value="F:DNA binding"/>
    <property type="evidence" value="ECO:0007669"/>
    <property type="project" value="UniProtKB-UniRule"/>
</dbReference>
<evidence type="ECO:0000313" key="14">
    <source>
        <dbReference type="EMBL" id="NYB75447.1"/>
    </source>
</evidence>
<dbReference type="InterPro" id="IPR022634">
    <property type="entry name" value="DNA_polIII_beta_N"/>
</dbReference>
<comment type="subcellular location">
    <subcellularLocation>
        <location evidence="1 10">Cytoplasm</location>
    </subcellularLocation>
</comment>
<gene>
    <name evidence="14" type="primary">dnaN</name>
    <name evidence="14" type="ORF">HZF24_14960</name>
</gene>
<dbReference type="GO" id="GO:0008408">
    <property type="term" value="F:3'-5' exonuclease activity"/>
    <property type="evidence" value="ECO:0007669"/>
    <property type="project" value="InterPro"/>
</dbReference>
<dbReference type="AlphaFoldDB" id="A0A974BLT5"/>
<dbReference type="SUPFAM" id="SSF55979">
    <property type="entry name" value="DNA clamp"/>
    <property type="match status" value="3"/>
</dbReference>
<keyword evidence="5 10" id="KW-0808">Transferase</keyword>
<protein>
    <recommendedName>
        <fullName evidence="3 10">Beta sliding clamp</fullName>
    </recommendedName>
</protein>